<proteinExistence type="predicted"/>
<feature type="compositionally biased region" description="Basic and acidic residues" evidence="1">
    <location>
        <begin position="80"/>
        <end position="89"/>
    </location>
</feature>
<dbReference type="EMBL" id="KZ679018">
    <property type="protein sequence ID" value="PSS08792.1"/>
    <property type="molecule type" value="Genomic_DNA"/>
</dbReference>
<keyword evidence="3" id="KW-1185">Reference proteome</keyword>
<gene>
    <name evidence="2" type="ORF">M430DRAFT_37533</name>
</gene>
<dbReference type="InParanoid" id="A0A2T3ARD4"/>
<dbReference type="GeneID" id="36575222"/>
<protein>
    <submittedName>
        <fullName evidence="2">Uncharacterized protein</fullName>
    </submittedName>
</protein>
<feature type="region of interest" description="Disordered" evidence="1">
    <location>
        <begin position="56"/>
        <end position="89"/>
    </location>
</feature>
<sequence length="153" mass="17189">MYLSIPPSSNQPIIPHTIKHPQRPTPIDPQNLHRAPFLPPVVIMQGLRWMHYLKPPEKETTKQTTKRNTDPMQTPKVKRHDPEGNKKEGGTLFGCSVSLSIMLNIEKLAADQKYADCERGDCGREKNRVDVLGVRLIDMLNGTDGRGARVAIC</sequence>
<dbReference type="Proteomes" id="UP000241818">
    <property type="component" value="Unassembled WGS sequence"/>
</dbReference>
<evidence type="ECO:0000256" key="1">
    <source>
        <dbReference type="SAM" id="MobiDB-lite"/>
    </source>
</evidence>
<dbReference type="AlphaFoldDB" id="A0A2T3ARD4"/>
<organism evidence="2 3">
    <name type="scientific">Amorphotheca resinae ATCC 22711</name>
    <dbReference type="NCBI Taxonomy" id="857342"/>
    <lineage>
        <taxon>Eukaryota</taxon>
        <taxon>Fungi</taxon>
        <taxon>Dikarya</taxon>
        <taxon>Ascomycota</taxon>
        <taxon>Pezizomycotina</taxon>
        <taxon>Leotiomycetes</taxon>
        <taxon>Helotiales</taxon>
        <taxon>Amorphothecaceae</taxon>
        <taxon>Amorphotheca</taxon>
    </lineage>
</organism>
<dbReference type="RefSeq" id="XP_024717190.1">
    <property type="nucleotide sequence ID" value="XM_024867141.1"/>
</dbReference>
<reference evidence="2 3" key="1">
    <citation type="journal article" date="2018" name="New Phytol.">
        <title>Comparative genomics and transcriptomics depict ericoid mycorrhizal fungi as versatile saprotrophs and plant mutualists.</title>
        <authorList>
            <person name="Martino E."/>
            <person name="Morin E."/>
            <person name="Grelet G.A."/>
            <person name="Kuo A."/>
            <person name="Kohler A."/>
            <person name="Daghino S."/>
            <person name="Barry K.W."/>
            <person name="Cichocki N."/>
            <person name="Clum A."/>
            <person name="Dockter R.B."/>
            <person name="Hainaut M."/>
            <person name="Kuo R.C."/>
            <person name="LaButti K."/>
            <person name="Lindahl B.D."/>
            <person name="Lindquist E.A."/>
            <person name="Lipzen A."/>
            <person name="Khouja H.R."/>
            <person name="Magnuson J."/>
            <person name="Murat C."/>
            <person name="Ohm R.A."/>
            <person name="Singer S.W."/>
            <person name="Spatafora J.W."/>
            <person name="Wang M."/>
            <person name="Veneault-Fourrey C."/>
            <person name="Henrissat B."/>
            <person name="Grigoriev I.V."/>
            <person name="Martin F.M."/>
            <person name="Perotto S."/>
        </authorList>
    </citation>
    <scope>NUCLEOTIDE SEQUENCE [LARGE SCALE GENOMIC DNA]</scope>
    <source>
        <strain evidence="2 3">ATCC 22711</strain>
    </source>
</reference>
<name>A0A2T3ARD4_AMORE</name>
<evidence type="ECO:0000313" key="2">
    <source>
        <dbReference type="EMBL" id="PSS08792.1"/>
    </source>
</evidence>
<accession>A0A2T3ARD4</accession>
<evidence type="ECO:0000313" key="3">
    <source>
        <dbReference type="Proteomes" id="UP000241818"/>
    </source>
</evidence>